<feature type="domain" description="Methyltransferase" evidence="3">
    <location>
        <begin position="41"/>
        <end position="135"/>
    </location>
</feature>
<evidence type="ECO:0000313" key="4">
    <source>
        <dbReference type="EMBL" id="MEN0643070.1"/>
    </source>
</evidence>
<sequence length="247" mass="27931">MNYTGFASLYDYLMADAPYAGWLEFVKESVQGQPLHGLKFIDIGCGTGELLLLMLKQGMNGTGLDLSPEMLTIARAKAEEEGFSPLLIEADMTNLPELDEYDLVTVFCDSLNYLRSVDDVQLAFAGFAKQLKKDGLLLFDVHSEYKVNEEFVGQTFADADEDVSYIWNSFSGEEPNSVEHELSFFAKTESGHYERTDELHVQKTFSINQYCTWLEHAGFKVESITADFTQNEPTDKSERIFFKAIKL</sequence>
<dbReference type="EC" id="2.1.1.-" evidence="4"/>
<dbReference type="Gene3D" id="3.40.50.150">
    <property type="entry name" value="Vaccinia Virus protein VP39"/>
    <property type="match status" value="1"/>
</dbReference>
<dbReference type="Pfam" id="PF13649">
    <property type="entry name" value="Methyltransf_25"/>
    <property type="match status" value="1"/>
</dbReference>
<proteinExistence type="predicted"/>
<organism evidence="4 5">
    <name type="scientific">Alkalicoccobacillus gibsonii</name>
    <dbReference type="NCBI Taxonomy" id="79881"/>
    <lineage>
        <taxon>Bacteria</taxon>
        <taxon>Bacillati</taxon>
        <taxon>Bacillota</taxon>
        <taxon>Bacilli</taxon>
        <taxon>Bacillales</taxon>
        <taxon>Bacillaceae</taxon>
        <taxon>Alkalicoccobacillus</taxon>
    </lineage>
</organism>
<name>A0ABU9VGN2_9BACI</name>
<keyword evidence="1 4" id="KW-0489">Methyltransferase</keyword>
<dbReference type="EMBL" id="JBCITK010000001">
    <property type="protein sequence ID" value="MEN0643070.1"/>
    <property type="molecule type" value="Genomic_DNA"/>
</dbReference>
<gene>
    <name evidence="4" type="ORF">MKY91_07915</name>
</gene>
<dbReference type="Proteomes" id="UP001418796">
    <property type="component" value="Unassembled WGS sequence"/>
</dbReference>
<protein>
    <submittedName>
        <fullName evidence="4">Class I SAM-dependent methyltransferase</fullName>
        <ecNumber evidence="4">2.1.1.-</ecNumber>
    </submittedName>
</protein>
<evidence type="ECO:0000313" key="5">
    <source>
        <dbReference type="Proteomes" id="UP001418796"/>
    </source>
</evidence>
<dbReference type="RefSeq" id="WP_343130071.1">
    <property type="nucleotide sequence ID" value="NZ_JBCITK010000001.1"/>
</dbReference>
<dbReference type="PANTHER" id="PTHR43861:SF1">
    <property type="entry name" value="TRANS-ACONITATE 2-METHYLTRANSFERASE"/>
    <property type="match status" value="1"/>
</dbReference>
<keyword evidence="2 4" id="KW-0808">Transferase</keyword>
<accession>A0ABU9VGN2</accession>
<reference evidence="4 5" key="1">
    <citation type="submission" date="2024-03" db="EMBL/GenBank/DDBJ databases">
        <title>Bacilli Hybrid Assemblies.</title>
        <authorList>
            <person name="Kovac J."/>
        </authorList>
    </citation>
    <scope>NUCLEOTIDE SEQUENCE [LARGE SCALE GENOMIC DNA]</scope>
    <source>
        <strain evidence="4 5">FSL R7-0666</strain>
    </source>
</reference>
<evidence type="ECO:0000256" key="2">
    <source>
        <dbReference type="ARBA" id="ARBA00022679"/>
    </source>
</evidence>
<dbReference type="GO" id="GO:0008168">
    <property type="term" value="F:methyltransferase activity"/>
    <property type="evidence" value="ECO:0007669"/>
    <property type="project" value="UniProtKB-KW"/>
</dbReference>
<keyword evidence="5" id="KW-1185">Reference proteome</keyword>
<evidence type="ECO:0000259" key="3">
    <source>
        <dbReference type="Pfam" id="PF13649"/>
    </source>
</evidence>
<dbReference type="CDD" id="cd02440">
    <property type="entry name" value="AdoMet_MTases"/>
    <property type="match status" value="1"/>
</dbReference>
<comment type="caution">
    <text evidence="4">The sequence shown here is derived from an EMBL/GenBank/DDBJ whole genome shotgun (WGS) entry which is preliminary data.</text>
</comment>
<dbReference type="Gene3D" id="2.20.25.110">
    <property type="entry name" value="S-adenosyl-L-methionine-dependent methyltransferases"/>
    <property type="match status" value="1"/>
</dbReference>
<dbReference type="PANTHER" id="PTHR43861">
    <property type="entry name" value="TRANS-ACONITATE 2-METHYLTRANSFERASE-RELATED"/>
    <property type="match status" value="1"/>
</dbReference>
<dbReference type="SUPFAM" id="SSF53335">
    <property type="entry name" value="S-adenosyl-L-methionine-dependent methyltransferases"/>
    <property type="match status" value="1"/>
</dbReference>
<dbReference type="GO" id="GO:0032259">
    <property type="term" value="P:methylation"/>
    <property type="evidence" value="ECO:0007669"/>
    <property type="project" value="UniProtKB-KW"/>
</dbReference>
<evidence type="ECO:0000256" key="1">
    <source>
        <dbReference type="ARBA" id="ARBA00022603"/>
    </source>
</evidence>
<dbReference type="InterPro" id="IPR029063">
    <property type="entry name" value="SAM-dependent_MTases_sf"/>
</dbReference>
<dbReference type="InterPro" id="IPR041698">
    <property type="entry name" value="Methyltransf_25"/>
</dbReference>